<reference evidence="1" key="1">
    <citation type="submission" date="2019-12" db="EMBL/GenBank/DDBJ databases">
        <authorList>
            <person name="Cremers G."/>
        </authorList>
    </citation>
    <scope>NUCLEOTIDE SEQUENCE</scope>
    <source>
        <strain evidence="1">Vvax</strain>
    </source>
</reference>
<dbReference type="AlphaFoldDB" id="A0A679JIA8"/>
<name>A0A679JIA8_VARPD</name>
<dbReference type="RefSeq" id="WP_339091110.1">
    <property type="nucleotide sequence ID" value="NZ_LR743507.1"/>
</dbReference>
<accession>A0A679JIA8</accession>
<gene>
    <name evidence="1" type="ORF">VVAX_03532</name>
</gene>
<proteinExistence type="predicted"/>
<evidence type="ECO:0000313" key="1">
    <source>
        <dbReference type="EMBL" id="CAA2106003.1"/>
    </source>
</evidence>
<protein>
    <submittedName>
        <fullName evidence="1">Uncharacterized protein</fullName>
    </submittedName>
</protein>
<sequence>MNFDIQALESTTQLTHDVIVGHLADTTDADGKVEPGAKVGFVVVGPASPEYSAADRRIQMLNIQDANKRKTSADLTTEAGAGAVVDGGSVRQMIIIQACTVGWFGFTDGGKPFEFSAENLARMLKARPNWVGRLLGAIENEANFAGA</sequence>
<organism evidence="1">
    <name type="scientific">Variovorax paradoxus</name>
    <dbReference type="NCBI Taxonomy" id="34073"/>
    <lineage>
        <taxon>Bacteria</taxon>
        <taxon>Pseudomonadati</taxon>
        <taxon>Pseudomonadota</taxon>
        <taxon>Betaproteobacteria</taxon>
        <taxon>Burkholderiales</taxon>
        <taxon>Comamonadaceae</taxon>
        <taxon>Variovorax</taxon>
    </lineage>
</organism>
<dbReference type="EMBL" id="LR743507">
    <property type="protein sequence ID" value="CAA2106003.1"/>
    <property type="molecule type" value="Genomic_DNA"/>
</dbReference>